<comment type="function">
    <text evidence="10">Involved in transport from the ER to the Golgi apparatus as well as in intra-Golgi transport. It belongs to a super-family of proteins called t-SNAREs or soluble NSF (N-ethylmaleimide-sensitive factor) attachment protein receptor.</text>
</comment>
<dbReference type="EMBL" id="JBJQND010000013">
    <property type="protein sequence ID" value="KAL3856501.1"/>
    <property type="molecule type" value="Genomic_DNA"/>
</dbReference>
<evidence type="ECO:0000256" key="2">
    <source>
        <dbReference type="ARBA" id="ARBA00008473"/>
    </source>
</evidence>
<keyword evidence="8 10" id="KW-0333">Golgi apparatus</keyword>
<comment type="similarity">
    <text evidence="2 10">Belongs to the GOSR1 family.</text>
</comment>
<dbReference type="AlphaFoldDB" id="A0ABD3V672"/>
<dbReference type="PANTHER" id="PTHR21094:SF2">
    <property type="entry name" value="GOLGI SNAP RECEPTOR COMPLEX MEMBER 1"/>
    <property type="match status" value="1"/>
</dbReference>
<keyword evidence="9 10" id="KW-0472">Membrane</keyword>
<dbReference type="Proteomes" id="UP001634394">
    <property type="component" value="Unassembled WGS sequence"/>
</dbReference>
<evidence type="ECO:0000256" key="7">
    <source>
        <dbReference type="ARBA" id="ARBA00022989"/>
    </source>
</evidence>
<evidence type="ECO:0000256" key="5">
    <source>
        <dbReference type="ARBA" id="ARBA00022692"/>
    </source>
</evidence>
<comment type="subcellular location">
    <subcellularLocation>
        <location evidence="1">Golgi apparatus membrane</location>
        <topology evidence="1">Single-pass type IV membrane protein</topology>
    </subcellularLocation>
</comment>
<dbReference type="PANTHER" id="PTHR21094">
    <property type="entry name" value="GOS-28 SNARE- RELATED"/>
    <property type="match status" value="1"/>
</dbReference>
<keyword evidence="10" id="KW-0931">ER-Golgi transport</keyword>
<organism evidence="12 13">
    <name type="scientific">Sinanodonta woodiana</name>
    <name type="common">Chinese pond mussel</name>
    <name type="synonym">Anodonta woodiana</name>
    <dbReference type="NCBI Taxonomy" id="1069815"/>
    <lineage>
        <taxon>Eukaryota</taxon>
        <taxon>Metazoa</taxon>
        <taxon>Spiralia</taxon>
        <taxon>Lophotrochozoa</taxon>
        <taxon>Mollusca</taxon>
        <taxon>Bivalvia</taxon>
        <taxon>Autobranchia</taxon>
        <taxon>Heteroconchia</taxon>
        <taxon>Palaeoheterodonta</taxon>
        <taxon>Unionida</taxon>
        <taxon>Unionoidea</taxon>
        <taxon>Unionidae</taxon>
        <taxon>Unioninae</taxon>
        <taxon>Sinanodonta</taxon>
    </lineage>
</organism>
<evidence type="ECO:0000256" key="8">
    <source>
        <dbReference type="ARBA" id="ARBA00023034"/>
    </source>
</evidence>
<protein>
    <recommendedName>
        <fullName evidence="3 10">Golgi SNAP receptor complex member 1</fullName>
    </recommendedName>
</protein>
<evidence type="ECO:0000256" key="1">
    <source>
        <dbReference type="ARBA" id="ARBA00004409"/>
    </source>
</evidence>
<dbReference type="InterPro" id="IPR023601">
    <property type="entry name" value="Golgi_SNAP_su1"/>
</dbReference>
<keyword evidence="4 10" id="KW-0813">Transport</keyword>
<dbReference type="GO" id="GO:0000139">
    <property type="term" value="C:Golgi membrane"/>
    <property type="evidence" value="ECO:0007669"/>
    <property type="project" value="UniProtKB-SubCell"/>
</dbReference>
<accession>A0ABD3V672</accession>
<sequence>MADMGNLWEDYRKQARQLENEVDLKLVSFSKLGTNYSSQHDFSDTSPLLNKSGSEHMFETMAMEIEQLLSKLTEINDRMAEYTQNISMTSPSAALLHTLQRHRDILQDYMQEFHKTKANITAIRERDDLLGSVQRDISAYKNSSGLNRRTEMYLKEHEHIRNSERLVDDQISVAIATKENLESQKKSLSGISQKINTLANRFPIINSLVQRVNLRKRRDSIILASVIAICIILLLLYMFR</sequence>
<dbReference type="PIRSF" id="PIRSF027109">
    <property type="entry name" value="Golgi_SNARE"/>
    <property type="match status" value="1"/>
</dbReference>
<comment type="subunit">
    <text evidence="10">Component of several multiprotein Golgi SNARE complexes.</text>
</comment>
<gene>
    <name evidence="12" type="ORF">ACJMK2_011252</name>
</gene>
<reference evidence="12 13" key="1">
    <citation type="submission" date="2024-11" db="EMBL/GenBank/DDBJ databases">
        <title>Chromosome-level genome assembly of the freshwater bivalve Anodonta woodiana.</title>
        <authorList>
            <person name="Chen X."/>
        </authorList>
    </citation>
    <scope>NUCLEOTIDE SEQUENCE [LARGE SCALE GENOMIC DNA]</scope>
    <source>
        <strain evidence="12">MN2024</strain>
        <tissue evidence="12">Gills</tissue>
    </source>
</reference>
<evidence type="ECO:0000256" key="4">
    <source>
        <dbReference type="ARBA" id="ARBA00022448"/>
    </source>
</evidence>
<evidence type="ECO:0000256" key="11">
    <source>
        <dbReference type="SAM" id="Phobius"/>
    </source>
</evidence>
<evidence type="ECO:0000313" key="13">
    <source>
        <dbReference type="Proteomes" id="UP001634394"/>
    </source>
</evidence>
<evidence type="ECO:0000313" key="12">
    <source>
        <dbReference type="EMBL" id="KAL3856501.1"/>
    </source>
</evidence>
<name>A0ABD3V672_SINWO</name>
<comment type="caution">
    <text evidence="12">The sequence shown here is derived from an EMBL/GenBank/DDBJ whole genome shotgun (WGS) entry which is preliminary data.</text>
</comment>
<evidence type="ECO:0000256" key="6">
    <source>
        <dbReference type="ARBA" id="ARBA00022927"/>
    </source>
</evidence>
<feature type="transmembrane region" description="Helical" evidence="11">
    <location>
        <begin position="221"/>
        <end position="239"/>
    </location>
</feature>
<dbReference type="GO" id="GO:0015031">
    <property type="term" value="P:protein transport"/>
    <property type="evidence" value="ECO:0007669"/>
    <property type="project" value="UniProtKB-KW"/>
</dbReference>
<evidence type="ECO:0000256" key="3">
    <source>
        <dbReference type="ARBA" id="ARBA00015612"/>
    </source>
</evidence>
<evidence type="ECO:0000256" key="9">
    <source>
        <dbReference type="ARBA" id="ARBA00023136"/>
    </source>
</evidence>
<dbReference type="Pfam" id="PF12352">
    <property type="entry name" value="V-SNARE_C"/>
    <property type="match status" value="1"/>
</dbReference>
<dbReference type="CDD" id="cd15864">
    <property type="entry name" value="SNARE_GS28"/>
    <property type="match status" value="1"/>
</dbReference>
<keyword evidence="5 11" id="KW-0812">Transmembrane</keyword>
<keyword evidence="6 10" id="KW-0653">Protein transport</keyword>
<keyword evidence="7 11" id="KW-1133">Transmembrane helix</keyword>
<evidence type="ECO:0000256" key="10">
    <source>
        <dbReference type="PIRNR" id="PIRNR027109"/>
    </source>
</evidence>
<dbReference type="GO" id="GO:0016192">
    <property type="term" value="P:vesicle-mediated transport"/>
    <property type="evidence" value="ECO:0007669"/>
    <property type="project" value="UniProtKB-KW"/>
</dbReference>
<keyword evidence="13" id="KW-1185">Reference proteome</keyword>
<proteinExistence type="inferred from homology"/>